<dbReference type="Pfam" id="PF13306">
    <property type="entry name" value="LRR_5"/>
    <property type="match status" value="1"/>
</dbReference>
<keyword evidence="2" id="KW-1185">Reference proteome</keyword>
<accession>A0ABR2GYY0</accession>
<dbReference type="PANTHER" id="PTHR45661">
    <property type="entry name" value="SURFACE ANTIGEN"/>
    <property type="match status" value="1"/>
</dbReference>
<comment type="caution">
    <text evidence="1">The sequence shown here is derived from an EMBL/GenBank/DDBJ whole genome shotgun (WGS) entry which is preliminary data.</text>
</comment>
<dbReference type="EMBL" id="JAPFFF010000055">
    <property type="protein sequence ID" value="KAK8838562.1"/>
    <property type="molecule type" value="Genomic_DNA"/>
</dbReference>
<protein>
    <submittedName>
        <fullName evidence="1">Uncharacterized protein</fullName>
    </submittedName>
</protein>
<dbReference type="SUPFAM" id="SSF48403">
    <property type="entry name" value="Ankyrin repeat"/>
    <property type="match status" value="1"/>
</dbReference>
<dbReference type="InterPro" id="IPR036770">
    <property type="entry name" value="Ankyrin_rpt-contain_sf"/>
</dbReference>
<name>A0ABR2GYY0_9EUKA</name>
<proteinExistence type="predicted"/>
<sequence>MNNTEIQQYINNQKKLYDFLVNFIDNQEYDSNLIYEHSCPLFKIDETKEKLIEFLNILSQICENHHRNDNFFSKIEKIILYFKESINKYFKCQEIFDMFIFNKRIIWFLFNQKIISFDDENIQKSISDLDEDTKLDFQCFFFPEIKLHLKSADINKIESKLKSNDSDIFKDFDKKRQIAENDSYICQLIREDSLDEFITYVSKTNYDLSQKVNESIFETNPLLISDTPTIIEYAAFFGSIQIFQYLRYNNIELASSIWKYAIHGRNPDIIHLLEENGPKPNDMNELILESLKCHHNELVNYFKIQADNNETNNDEQILYAHNYSYFPNFADSNDAFVLFCFYNYIELVKAAAFAGNSEIFDILLTKKNEINEMSFISCKLRRITIPSSIIKIGDAAFMNCRSLTYVSIPSSVAYIGGNVFESCDSLKEVIINASVAEIGWHAFYGCTSLKKVKIPPSTQVIGICAFYDCKSLEHIEIPPSVITIDKLAFSGCSSLKDIEIPSSVKSINERAFEGCRSLAQISIPPSVTSIADNAFGSYTLLKKNQ</sequence>
<dbReference type="InterPro" id="IPR026906">
    <property type="entry name" value="LRR_5"/>
</dbReference>
<reference evidence="1 2" key="1">
    <citation type="submission" date="2024-04" db="EMBL/GenBank/DDBJ databases">
        <title>Tritrichomonas musculus Genome.</title>
        <authorList>
            <person name="Alves-Ferreira E."/>
            <person name="Grigg M."/>
            <person name="Lorenzi H."/>
            <person name="Galac M."/>
        </authorList>
    </citation>
    <scope>NUCLEOTIDE SEQUENCE [LARGE SCALE GENOMIC DNA]</scope>
    <source>
        <strain evidence="1 2">EAF2021</strain>
    </source>
</reference>
<dbReference type="SUPFAM" id="SSF52058">
    <property type="entry name" value="L domain-like"/>
    <property type="match status" value="1"/>
</dbReference>
<evidence type="ECO:0000313" key="1">
    <source>
        <dbReference type="EMBL" id="KAK8838562.1"/>
    </source>
</evidence>
<organism evidence="1 2">
    <name type="scientific">Tritrichomonas musculus</name>
    <dbReference type="NCBI Taxonomy" id="1915356"/>
    <lineage>
        <taxon>Eukaryota</taxon>
        <taxon>Metamonada</taxon>
        <taxon>Parabasalia</taxon>
        <taxon>Tritrichomonadida</taxon>
        <taxon>Tritrichomonadidae</taxon>
        <taxon>Tritrichomonas</taxon>
    </lineage>
</organism>
<dbReference type="InterPro" id="IPR053139">
    <property type="entry name" value="Surface_bspA-like"/>
</dbReference>
<dbReference type="Gene3D" id="3.80.10.10">
    <property type="entry name" value="Ribonuclease Inhibitor"/>
    <property type="match status" value="2"/>
</dbReference>
<dbReference type="InterPro" id="IPR032675">
    <property type="entry name" value="LRR_dom_sf"/>
</dbReference>
<dbReference type="PANTHER" id="PTHR45661:SF3">
    <property type="entry name" value="IG-LIKE DOMAIN-CONTAINING PROTEIN"/>
    <property type="match status" value="1"/>
</dbReference>
<dbReference type="Proteomes" id="UP001470230">
    <property type="component" value="Unassembled WGS sequence"/>
</dbReference>
<gene>
    <name evidence="1" type="ORF">M9Y10_033194</name>
</gene>
<evidence type="ECO:0000313" key="2">
    <source>
        <dbReference type="Proteomes" id="UP001470230"/>
    </source>
</evidence>